<dbReference type="Pfam" id="PF16653">
    <property type="entry name" value="Sacchrp_dh_C"/>
    <property type="match status" value="1"/>
</dbReference>
<evidence type="ECO:0000313" key="5">
    <source>
        <dbReference type="Proteomes" id="UP000077856"/>
    </source>
</evidence>
<name>A0A169FQA3_9BACI</name>
<organism evidence="4 5">
    <name type="scientific">Cytobacillus oceanisediminis 2691</name>
    <dbReference type="NCBI Taxonomy" id="1196031"/>
    <lineage>
        <taxon>Bacteria</taxon>
        <taxon>Bacillati</taxon>
        <taxon>Bacillota</taxon>
        <taxon>Bacilli</taxon>
        <taxon>Bacillales</taxon>
        <taxon>Bacillaceae</taxon>
        <taxon>Cytobacillus</taxon>
    </lineage>
</organism>
<dbReference type="EMBL" id="CP015506">
    <property type="protein sequence ID" value="AND40315.1"/>
    <property type="molecule type" value="Genomic_DNA"/>
</dbReference>
<dbReference type="SUPFAM" id="SSF51735">
    <property type="entry name" value="NAD(P)-binding Rossmann-fold domains"/>
    <property type="match status" value="1"/>
</dbReference>
<dbReference type="InterPro" id="IPR036291">
    <property type="entry name" value="NAD(P)-bd_dom_sf"/>
</dbReference>
<dbReference type="Proteomes" id="UP000077856">
    <property type="component" value="Chromosome"/>
</dbReference>
<evidence type="ECO:0000256" key="1">
    <source>
        <dbReference type="ARBA" id="ARBA00023002"/>
    </source>
</evidence>
<dbReference type="eggNOG" id="COG1748">
    <property type="taxonomic scope" value="Bacteria"/>
</dbReference>
<reference evidence="4 5" key="1">
    <citation type="submission" date="2016-04" db="EMBL/GenBank/DDBJ databases">
        <title>Complete genome sequence of Bacillus oceanisediminis strain 2691.</title>
        <authorList>
            <person name="Jeong H."/>
            <person name="Kim H.J."/>
            <person name="Lee D.-W."/>
        </authorList>
    </citation>
    <scope>NUCLEOTIDE SEQUENCE [LARGE SCALE GENOMIC DNA]</scope>
    <source>
        <strain evidence="4 5">2691</strain>
    </source>
</reference>
<feature type="domain" description="Saccharopine dehydrogenase NADP binding" evidence="2">
    <location>
        <begin position="4"/>
        <end position="122"/>
    </location>
</feature>
<evidence type="ECO:0000259" key="2">
    <source>
        <dbReference type="Pfam" id="PF03435"/>
    </source>
</evidence>
<dbReference type="SUPFAM" id="SSF55347">
    <property type="entry name" value="Glyceraldehyde-3-phosphate dehydrogenase-like, C-terminal domain"/>
    <property type="match status" value="1"/>
</dbReference>
<sequence>MRAVVLGTGMIGTTVVCELAKFPKIAAVTAVDVIESSVEKCVEIANNQKVDGKQASLEKIEDIQNVLKDADVAVACLPHSLSPLAIEAAIREKCHLVDLVGSRYEEKVKLDQKAKEAGVVIVPGCGVAPGITNFLAAQGIEMLDEADEAVMTCGGIPRFPQPPLWYQVVFRLESVLGLYTRPALAAENGELVELPALSGLEKMSFPEPVGMCEAVITDAHSTAYTLKDKVKRLYEKTVRYEGHWERMKFLSQLGFFNDEPIDINGTKIRPRAFSEKILAPKLQGKTKEDITVLRVEVNGRKSGVQTKYTWEMVDFYDYERNITSMAKTTAIPAMLLANWIAEGKITEKGIVSVEELIIKDRFASFMEQLGELGINIRFKEEVLV</sequence>
<accession>A0A169FQA3</accession>
<dbReference type="AlphaFoldDB" id="A0A169FQA3"/>
<dbReference type="RefSeq" id="WP_019381278.1">
    <property type="nucleotide sequence ID" value="NZ_CP015506.1"/>
</dbReference>
<dbReference type="PANTHER" id="PTHR11133">
    <property type="entry name" value="SACCHAROPINE DEHYDROGENASE"/>
    <property type="match status" value="1"/>
</dbReference>
<evidence type="ECO:0000259" key="3">
    <source>
        <dbReference type="Pfam" id="PF16653"/>
    </source>
</evidence>
<dbReference type="GO" id="GO:0016491">
    <property type="term" value="F:oxidoreductase activity"/>
    <property type="evidence" value="ECO:0007669"/>
    <property type="project" value="UniProtKB-KW"/>
</dbReference>
<feature type="domain" description="Saccharopine dehydrogenase-like C-terminal" evidence="3">
    <location>
        <begin position="126"/>
        <end position="374"/>
    </location>
</feature>
<dbReference type="KEGG" id="bon:A361_14525"/>
<proteinExistence type="predicted"/>
<dbReference type="Pfam" id="PF03435">
    <property type="entry name" value="Sacchrp_dh_NADP"/>
    <property type="match status" value="1"/>
</dbReference>
<dbReference type="STRING" id="1196031.A361_14525"/>
<gene>
    <name evidence="4" type="ORF">A361_14525</name>
</gene>
<dbReference type="InterPro" id="IPR051168">
    <property type="entry name" value="AASS"/>
</dbReference>
<dbReference type="InterPro" id="IPR005097">
    <property type="entry name" value="Sacchrp_dh_NADP-bd"/>
</dbReference>
<dbReference type="Gene3D" id="3.30.360.10">
    <property type="entry name" value="Dihydrodipicolinate Reductase, domain 2"/>
    <property type="match status" value="1"/>
</dbReference>
<protein>
    <submittedName>
        <fullName evidence="4">L-lysine dehydrogenase</fullName>
    </submittedName>
</protein>
<evidence type="ECO:0000313" key="4">
    <source>
        <dbReference type="EMBL" id="AND40315.1"/>
    </source>
</evidence>
<dbReference type="InterPro" id="IPR032095">
    <property type="entry name" value="Sacchrp_dh-like_C"/>
</dbReference>
<dbReference type="Gene3D" id="3.40.50.720">
    <property type="entry name" value="NAD(P)-binding Rossmann-like Domain"/>
    <property type="match status" value="1"/>
</dbReference>
<keyword evidence="1" id="KW-0560">Oxidoreductase</keyword>
<dbReference type="PANTHER" id="PTHR11133:SF22">
    <property type="entry name" value="ALPHA-AMINOADIPIC SEMIALDEHYDE SYNTHASE, MITOCHONDRIAL"/>
    <property type="match status" value="1"/>
</dbReference>